<dbReference type="AlphaFoldDB" id="A0A7J3MXB9"/>
<organism evidence="2">
    <name type="scientific">Ignisphaera aggregans</name>
    <dbReference type="NCBI Taxonomy" id="334771"/>
    <lineage>
        <taxon>Archaea</taxon>
        <taxon>Thermoproteota</taxon>
        <taxon>Thermoprotei</taxon>
        <taxon>Desulfurococcales</taxon>
        <taxon>Desulfurococcaceae</taxon>
        <taxon>Ignisphaera</taxon>
    </lineage>
</organism>
<comment type="caution">
    <text evidence="2">The sequence shown here is derived from an EMBL/GenBank/DDBJ whole genome shotgun (WGS) entry which is preliminary data.</text>
</comment>
<accession>A0A7J3MXB9</accession>
<gene>
    <name evidence="1" type="ORF">ENT99_04390</name>
    <name evidence="2" type="ORF">ENU64_01545</name>
</gene>
<evidence type="ECO:0000313" key="2">
    <source>
        <dbReference type="EMBL" id="HGT98099.1"/>
    </source>
</evidence>
<dbReference type="EMBL" id="DTDH01000047">
    <property type="protein sequence ID" value="HGT98099.1"/>
    <property type="molecule type" value="Genomic_DNA"/>
</dbReference>
<sequence length="92" mass="10191">MKSSGYVLLKVVEDTPKNIKTRIYKVMNGTTISINNKRYRSKGLIKDIDGVALSGSLYLIPVNSIATVIDILSRKGLADFIQIINLCKCLCE</sequence>
<evidence type="ECO:0000313" key="1">
    <source>
        <dbReference type="EMBL" id="HFQ78927.1"/>
    </source>
</evidence>
<dbReference type="EMBL" id="DTAU01000086">
    <property type="protein sequence ID" value="HFQ78927.1"/>
    <property type="molecule type" value="Genomic_DNA"/>
</dbReference>
<reference evidence="2" key="1">
    <citation type="journal article" date="2020" name="mSystems">
        <title>Genome- and Community-Level Interaction Insights into Carbon Utilization and Element Cycling Functions of Hydrothermarchaeota in Hydrothermal Sediment.</title>
        <authorList>
            <person name="Zhou Z."/>
            <person name="Liu Y."/>
            <person name="Xu W."/>
            <person name="Pan J."/>
            <person name="Luo Z.H."/>
            <person name="Li M."/>
        </authorList>
    </citation>
    <scope>NUCLEOTIDE SEQUENCE [LARGE SCALE GENOMIC DNA]</scope>
    <source>
        <strain evidence="1">SpSt-629</strain>
        <strain evidence="2">SpSt-688</strain>
    </source>
</reference>
<name>A0A7J3MXB9_9CREN</name>
<proteinExistence type="predicted"/>
<protein>
    <submittedName>
        <fullName evidence="2">Uncharacterized protein</fullName>
    </submittedName>
</protein>